<evidence type="ECO:0000313" key="2">
    <source>
        <dbReference type="EMBL" id="WNQ08890.1"/>
    </source>
</evidence>
<gene>
    <name evidence="2" type="ORF">MJA45_14650</name>
</gene>
<dbReference type="SUPFAM" id="SSF53850">
    <property type="entry name" value="Periplasmic binding protein-like II"/>
    <property type="match status" value="1"/>
</dbReference>
<dbReference type="InterPro" id="IPR050490">
    <property type="entry name" value="Bact_solute-bd_prot1"/>
</dbReference>
<accession>A0AA96RAX2</accession>
<reference evidence="2 3" key="1">
    <citation type="submission" date="2022-02" db="EMBL/GenBank/DDBJ databases">
        <title>Paenibacillus sp. MBLB1776 Whole Genome Shotgun Sequencing.</title>
        <authorList>
            <person name="Hwang C.Y."/>
            <person name="Cho E.-S."/>
            <person name="Seo M.-J."/>
        </authorList>
    </citation>
    <scope>NUCLEOTIDE SEQUENCE [LARGE SCALE GENOMIC DNA]</scope>
    <source>
        <strain evidence="2 3">MBLB1776</strain>
    </source>
</reference>
<sequence>MRKKKTGSYIRTASLLALSAGLAAGCSPRTEEKAAVASTDSSSPGPLKLTYWVGLPGDAARLMKNYNENTFYQELEKKTGVKVDFQHPAIGSEKEQFNLLIASGNLPDVIENNFTAYPGGPEKAIADKVIIPLNELIDKNAPNLKKYLDANPAMKKEISTDSGVIYSFPAIGVGNSQVSSGLMVRKDWLNELGLPTPETVEEWTAVLRAFKEKKGAKTPLTMTRDELKSDKFNGAYGVGSSFYLDNGKIKYGPYEQAYKNYLMQLNAWYKEGLLDKDFATQDTKAKDGKVTNGSAGAFTAFIGSGMGKYLNAPSDKAFDLTATQHPVMQKGQEPRLFTAAYEYRGDGSAAITPANKHAAQTAKWLDYLYSEEGNNLKSFGMEGLTYKNENGFPKYTDLITNNPDKLSVGEAMAKYLRVATPAPGFVGDDRYTEQYYKFKQQKEAVAIYNKYYKNLEQTRVPRISQTPEEAQELSAIMAEVETYKDEMFLKFVMGAESFDNYDKYIAQLKNMKLDRAIALKQAALERYLKRK</sequence>
<evidence type="ECO:0000256" key="1">
    <source>
        <dbReference type="SAM" id="SignalP"/>
    </source>
</evidence>
<name>A0AA96RAX2_9BACL</name>
<feature type="signal peptide" evidence="1">
    <location>
        <begin position="1"/>
        <end position="23"/>
    </location>
</feature>
<dbReference type="Gene3D" id="3.40.190.10">
    <property type="entry name" value="Periplasmic binding protein-like II"/>
    <property type="match status" value="2"/>
</dbReference>
<dbReference type="AlphaFoldDB" id="A0AA96RAX2"/>
<dbReference type="EMBL" id="CP130318">
    <property type="protein sequence ID" value="WNQ08890.1"/>
    <property type="molecule type" value="Genomic_DNA"/>
</dbReference>
<dbReference type="PANTHER" id="PTHR43649">
    <property type="entry name" value="ARABINOSE-BINDING PROTEIN-RELATED"/>
    <property type="match status" value="1"/>
</dbReference>
<keyword evidence="1" id="KW-0732">Signal</keyword>
<dbReference type="Proteomes" id="UP001305702">
    <property type="component" value="Chromosome"/>
</dbReference>
<protein>
    <submittedName>
        <fullName evidence="2">Extracellular solute-binding protein</fullName>
    </submittedName>
</protein>
<dbReference type="KEGG" id="paun:MJA45_14650"/>
<dbReference type="PROSITE" id="PS51257">
    <property type="entry name" value="PROKAR_LIPOPROTEIN"/>
    <property type="match status" value="1"/>
</dbReference>
<organism evidence="2 3">
    <name type="scientific">Paenibacillus aurantius</name>
    <dbReference type="NCBI Taxonomy" id="2918900"/>
    <lineage>
        <taxon>Bacteria</taxon>
        <taxon>Bacillati</taxon>
        <taxon>Bacillota</taxon>
        <taxon>Bacilli</taxon>
        <taxon>Bacillales</taxon>
        <taxon>Paenibacillaceae</taxon>
        <taxon>Paenibacillus</taxon>
    </lineage>
</organism>
<proteinExistence type="predicted"/>
<keyword evidence="3" id="KW-1185">Reference proteome</keyword>
<dbReference type="PANTHER" id="PTHR43649:SF12">
    <property type="entry name" value="DIACETYLCHITOBIOSE BINDING PROTEIN DASA"/>
    <property type="match status" value="1"/>
</dbReference>
<feature type="chain" id="PRO_5041694482" evidence="1">
    <location>
        <begin position="24"/>
        <end position="531"/>
    </location>
</feature>
<evidence type="ECO:0000313" key="3">
    <source>
        <dbReference type="Proteomes" id="UP001305702"/>
    </source>
</evidence>
<dbReference type="RefSeq" id="WP_315602657.1">
    <property type="nucleotide sequence ID" value="NZ_CP130318.1"/>
</dbReference>